<dbReference type="Pfam" id="PF10545">
    <property type="entry name" value="MADF_DNA_bdg"/>
    <property type="match status" value="1"/>
</dbReference>
<reference evidence="2" key="1">
    <citation type="submission" date="2020-11" db="EMBL/GenBank/DDBJ databases">
        <authorList>
            <person name="Tran Van P."/>
        </authorList>
    </citation>
    <scope>NUCLEOTIDE SEQUENCE</scope>
</reference>
<dbReference type="EMBL" id="OB662186">
    <property type="protein sequence ID" value="CAD7229634.1"/>
    <property type="molecule type" value="Genomic_DNA"/>
</dbReference>
<dbReference type="GO" id="GO:0005737">
    <property type="term" value="C:cytoplasm"/>
    <property type="evidence" value="ECO:0007669"/>
    <property type="project" value="TreeGrafter"/>
</dbReference>
<dbReference type="PANTHER" id="PTHR16525">
    <property type="entry name" value="PROTEIN C12ORF4"/>
    <property type="match status" value="1"/>
</dbReference>
<proteinExistence type="predicted"/>
<accession>A0A7R8WHZ7</accession>
<dbReference type="AlphaFoldDB" id="A0A7R8WHZ7"/>
<organism evidence="2">
    <name type="scientific">Cyprideis torosa</name>
    <dbReference type="NCBI Taxonomy" id="163714"/>
    <lineage>
        <taxon>Eukaryota</taxon>
        <taxon>Metazoa</taxon>
        <taxon>Ecdysozoa</taxon>
        <taxon>Arthropoda</taxon>
        <taxon>Crustacea</taxon>
        <taxon>Oligostraca</taxon>
        <taxon>Ostracoda</taxon>
        <taxon>Podocopa</taxon>
        <taxon>Podocopida</taxon>
        <taxon>Cytherocopina</taxon>
        <taxon>Cytheroidea</taxon>
        <taxon>Cytherideidae</taxon>
        <taxon>Cyprideis</taxon>
    </lineage>
</organism>
<dbReference type="PROSITE" id="PS51029">
    <property type="entry name" value="MADF"/>
    <property type="match status" value="1"/>
</dbReference>
<feature type="compositionally biased region" description="Polar residues" evidence="1">
    <location>
        <begin position="575"/>
        <end position="586"/>
    </location>
</feature>
<protein>
    <submittedName>
        <fullName evidence="2">Uncharacterized protein</fullName>
    </submittedName>
</protein>
<feature type="region of interest" description="Disordered" evidence="1">
    <location>
        <begin position="574"/>
        <end position="603"/>
    </location>
</feature>
<evidence type="ECO:0000256" key="1">
    <source>
        <dbReference type="SAM" id="MobiDB-lite"/>
    </source>
</evidence>
<dbReference type="PANTHER" id="PTHR16525:SF0">
    <property type="entry name" value="PROTEIN C12ORF4"/>
    <property type="match status" value="1"/>
</dbReference>
<dbReference type="InterPro" id="IPR019311">
    <property type="entry name" value="Fy-3"/>
</dbReference>
<dbReference type="InterPro" id="IPR006578">
    <property type="entry name" value="MADF-dom"/>
</dbReference>
<evidence type="ECO:0000313" key="2">
    <source>
        <dbReference type="EMBL" id="CAD7229634.1"/>
    </source>
</evidence>
<feature type="region of interest" description="Disordered" evidence="1">
    <location>
        <begin position="687"/>
        <end position="718"/>
    </location>
</feature>
<dbReference type="Pfam" id="PF10154">
    <property type="entry name" value="Fy-3"/>
    <property type="match status" value="1"/>
</dbReference>
<dbReference type="OrthoDB" id="415359at2759"/>
<name>A0A7R8WHZ7_9CRUS</name>
<sequence length="960" mass="108950">MEEEVLVFRSDSPHLVLEVPLQVPQESDPFELTLRLLEAHTLSPSIEAELFKEVTGAIETSTSKVVADATDELFDEFIRGTVSVEDVTDFWCAKYAEGVFDYSDTGSSHPDEDFAGMYHELVHSPALLAVLRREHSCASAVDKLVKDRNAEIKSISEKNAAEMESAVQTGNPGKDVAQVVSVLAEKHHQSITETMASWDSRLEELNAVQRLDFRDWIIRVSQLGEAGVSELSRHLSTAAISTATEGLTGPVIREESFTIHLGSQMKQNHNLRVMAADVLTLFRLSHEEESSVPDPMRMQTAMTLYSKRICATVLLVDNRISCYSGLKKDFAEICESAPEFHFPVLECQLEAVRAAAKDALSWRRERPESDFSLIQHANANAKMSESLQAGDVFLTVHSNLRQVHLVFHLVMNESDLVSSIPSRHPVLLGLRNILRLCSLFDITTLTVPLLLTHELSEILKHMAVVTCYIYRVRLSELRIRVSLTGKQACFFKTAHEVKEVWETAHEVKEVWETAHEVKEVWETAHEVKEVWEQLRAKYNREKKEARSGSGAGMAPRWKLMDSMRFLDPILESRETSGNVGVESPNSVHDDEAPTTQSTTFNPRLNARRFNRAVLVLRPRAVQQLERRGHRSPSRKSCLNISRNQRLMTTIISGPAFPPGATSTEVMGPNESYECPCPIYTMKRAKFTARHGSSDSRRSVRIPNNIGGSGKSDKGDKMRHASAAYMLLRRNRRKRKSWLSKLKRNRRKRKSWLSKLKRNRRKRKSWLQKLKRNRRKRKSWLSKLNIDRRTKGEFVILSKFLLEEDNENFHNYMRMSPETFKELLEIVAPHLERQATNFRRPISPAERMSITIRFLAHGGSLALLAMNFRIGRSTATVIVRQTLEVLWTSREGSSSDADYEIDGTLVRGTLREQGGGIELPGVPRLRGNASQEAKNIRNYLADCFVSVGSVPWQLKSIGREQ</sequence>
<feature type="compositionally biased region" description="Polar residues" evidence="1">
    <location>
        <begin position="593"/>
        <end position="602"/>
    </location>
</feature>
<gene>
    <name evidence="2" type="ORF">CTOB1V02_LOCUS7503</name>
</gene>